<dbReference type="InParanoid" id="W4KLQ3"/>
<dbReference type="PANTHER" id="PTHR47797:SF5">
    <property type="entry name" value="CELLOBIOSE DEHYDROGENASE CYTOCHROME DOMAIN-CONTAINING PROTEIN"/>
    <property type="match status" value="1"/>
</dbReference>
<dbReference type="KEGG" id="hir:HETIRDRAFT_122297"/>
<dbReference type="Pfam" id="PF16010">
    <property type="entry name" value="CDH-cyt"/>
    <property type="match status" value="1"/>
</dbReference>
<feature type="domain" description="CBM1" evidence="3">
    <location>
        <begin position="247"/>
        <end position="284"/>
    </location>
</feature>
<evidence type="ECO:0000256" key="1">
    <source>
        <dbReference type="ARBA" id="ARBA00022729"/>
    </source>
</evidence>
<dbReference type="Pfam" id="PF00734">
    <property type="entry name" value="CBM_1"/>
    <property type="match status" value="1"/>
</dbReference>
<feature type="signal peptide" evidence="2">
    <location>
        <begin position="1"/>
        <end position="19"/>
    </location>
</feature>
<dbReference type="OrthoDB" id="413885at2759"/>
<evidence type="ECO:0000313" key="4">
    <source>
        <dbReference type="EMBL" id="ETW85986.1"/>
    </source>
</evidence>
<name>W4KLQ3_HETIT</name>
<dbReference type="PROSITE" id="PS51164">
    <property type="entry name" value="CBM1_2"/>
    <property type="match status" value="1"/>
</dbReference>
<feature type="chain" id="PRO_5004844332" evidence="2">
    <location>
        <begin position="20"/>
        <end position="284"/>
    </location>
</feature>
<dbReference type="InterPro" id="IPR035971">
    <property type="entry name" value="CBD_sf"/>
</dbReference>
<dbReference type="GO" id="GO:0005576">
    <property type="term" value="C:extracellular region"/>
    <property type="evidence" value="ECO:0007669"/>
    <property type="project" value="InterPro"/>
</dbReference>
<dbReference type="GeneID" id="20666776"/>
<dbReference type="InterPro" id="IPR000254">
    <property type="entry name" value="CBD"/>
</dbReference>
<dbReference type="HOGENOM" id="CLU_081649_2_0_1"/>
<dbReference type="SMART" id="SM00236">
    <property type="entry name" value="fCBD"/>
    <property type="match status" value="1"/>
</dbReference>
<dbReference type="RefSeq" id="XP_009542780.1">
    <property type="nucleotide sequence ID" value="XM_009544485.1"/>
</dbReference>
<reference evidence="4 5" key="1">
    <citation type="journal article" date="2012" name="New Phytol.">
        <title>Insight into trade-off between wood decay and parasitism from the genome of a fungal forest pathogen.</title>
        <authorList>
            <person name="Olson A."/>
            <person name="Aerts A."/>
            <person name="Asiegbu F."/>
            <person name="Belbahri L."/>
            <person name="Bouzid O."/>
            <person name="Broberg A."/>
            <person name="Canback B."/>
            <person name="Coutinho P.M."/>
            <person name="Cullen D."/>
            <person name="Dalman K."/>
            <person name="Deflorio G."/>
            <person name="van Diepen L.T."/>
            <person name="Dunand C."/>
            <person name="Duplessis S."/>
            <person name="Durling M."/>
            <person name="Gonthier P."/>
            <person name="Grimwood J."/>
            <person name="Fossdal C.G."/>
            <person name="Hansson D."/>
            <person name="Henrissat B."/>
            <person name="Hietala A."/>
            <person name="Himmelstrand K."/>
            <person name="Hoffmeister D."/>
            <person name="Hogberg N."/>
            <person name="James T.Y."/>
            <person name="Karlsson M."/>
            <person name="Kohler A."/>
            <person name="Kues U."/>
            <person name="Lee Y.H."/>
            <person name="Lin Y.C."/>
            <person name="Lind M."/>
            <person name="Lindquist E."/>
            <person name="Lombard V."/>
            <person name="Lucas S."/>
            <person name="Lunden K."/>
            <person name="Morin E."/>
            <person name="Murat C."/>
            <person name="Park J."/>
            <person name="Raffaello T."/>
            <person name="Rouze P."/>
            <person name="Salamov A."/>
            <person name="Schmutz J."/>
            <person name="Solheim H."/>
            <person name="Stahlberg J."/>
            <person name="Velez H."/>
            <person name="de Vries R.P."/>
            <person name="Wiebenga A."/>
            <person name="Woodward S."/>
            <person name="Yakovlev I."/>
            <person name="Garbelotto M."/>
            <person name="Martin F."/>
            <person name="Grigoriev I.V."/>
            <person name="Stenlid J."/>
        </authorList>
    </citation>
    <scope>NUCLEOTIDE SEQUENCE [LARGE SCALE GENOMIC DNA]</scope>
    <source>
        <strain evidence="4 5">TC 32-1</strain>
    </source>
</reference>
<dbReference type="GO" id="GO:0030248">
    <property type="term" value="F:cellulose binding"/>
    <property type="evidence" value="ECO:0007669"/>
    <property type="project" value="InterPro"/>
</dbReference>
<dbReference type="PANTHER" id="PTHR47797">
    <property type="entry name" value="DEHYDROGENASE, PUTATIVE (AFU_ORTHOLOGUE AFUA_8G05805)-RELATED"/>
    <property type="match status" value="1"/>
</dbReference>
<dbReference type="InterPro" id="IPR015920">
    <property type="entry name" value="Cellobiose_DH-like_cyt"/>
</dbReference>
<keyword evidence="1 2" id="KW-0732">Signal</keyword>
<dbReference type="Gene3D" id="2.60.40.1210">
    <property type="entry name" value="Cellobiose dehydrogenase, cytochrome domain"/>
    <property type="match status" value="1"/>
</dbReference>
<dbReference type="CDD" id="cd09630">
    <property type="entry name" value="CDH_like_cytochrome"/>
    <property type="match status" value="1"/>
</dbReference>
<organism evidence="4 5">
    <name type="scientific">Heterobasidion irregulare (strain TC 32-1)</name>
    <dbReference type="NCBI Taxonomy" id="747525"/>
    <lineage>
        <taxon>Eukaryota</taxon>
        <taxon>Fungi</taxon>
        <taxon>Dikarya</taxon>
        <taxon>Basidiomycota</taxon>
        <taxon>Agaricomycotina</taxon>
        <taxon>Agaricomycetes</taxon>
        <taxon>Russulales</taxon>
        <taxon>Bondarzewiaceae</taxon>
        <taxon>Heterobasidion</taxon>
        <taxon>Heterobasidion annosum species complex</taxon>
    </lineage>
</organism>
<dbReference type="EMBL" id="KI925455">
    <property type="protein sequence ID" value="ETW85986.1"/>
    <property type="molecule type" value="Genomic_DNA"/>
</dbReference>
<evidence type="ECO:0000313" key="5">
    <source>
        <dbReference type="Proteomes" id="UP000030671"/>
    </source>
</evidence>
<dbReference type="GO" id="GO:0005975">
    <property type="term" value="P:carbohydrate metabolic process"/>
    <property type="evidence" value="ECO:0007669"/>
    <property type="project" value="InterPro"/>
</dbReference>
<dbReference type="SUPFAM" id="SSF57180">
    <property type="entry name" value="Cellulose-binding domain"/>
    <property type="match status" value="1"/>
</dbReference>
<proteinExistence type="predicted"/>
<gene>
    <name evidence="4" type="primary">cdh2</name>
    <name evidence="4" type="ORF">HETIRDRAFT_122297</name>
</gene>
<dbReference type="SUPFAM" id="SSF49344">
    <property type="entry name" value="CBD9-like"/>
    <property type="match status" value="1"/>
</dbReference>
<dbReference type="AlphaFoldDB" id="W4KLQ3"/>
<sequence>MVSGMILATFIACASFGKGFLTHSCLLTAQGNSPYCDSSSGICYQGYYDSSLDITVGLVFPPLTTATTPNATEFIAQLVAPVNYGWTGLSVGGTMANSLLFTLWPNGDEIIFGPRWTAGYVQPLLYSGPKITLLPDSTVNSTHIKASFRCQNCTVWEGGSIGSGNLNGFQLIAYVASTDTPVDDPSNVASNFTEHNDFDFFGLDLSTVHSSSYSSYVGGGSTSSTLAPTSTIQTSTSVTATSSAAGATQTKYGQCGGTGWTGPTICASGSTCTAVSAPYYSQCL</sequence>
<keyword evidence="5" id="KW-1185">Reference proteome</keyword>
<dbReference type="STRING" id="747525.W4KLQ3"/>
<dbReference type="Proteomes" id="UP000030671">
    <property type="component" value="Unassembled WGS sequence"/>
</dbReference>
<evidence type="ECO:0000256" key="2">
    <source>
        <dbReference type="SAM" id="SignalP"/>
    </source>
</evidence>
<protein>
    <submittedName>
        <fullName evidence="4">Cellobiose dehydrogenase 2</fullName>
    </submittedName>
</protein>
<evidence type="ECO:0000259" key="3">
    <source>
        <dbReference type="PROSITE" id="PS51164"/>
    </source>
</evidence>
<dbReference type="eggNOG" id="ENOG502SYC2">
    <property type="taxonomic scope" value="Eukaryota"/>
</dbReference>
<accession>W4KLQ3</accession>